<dbReference type="PANTHER" id="PTHR21666">
    <property type="entry name" value="PEPTIDASE-RELATED"/>
    <property type="match status" value="1"/>
</dbReference>
<dbReference type="CDD" id="cd12797">
    <property type="entry name" value="M23_peptidase"/>
    <property type="match status" value="1"/>
</dbReference>
<organism evidence="3 4">
    <name type="scientific">Amnibacterium soli</name>
    <dbReference type="NCBI Taxonomy" id="1282736"/>
    <lineage>
        <taxon>Bacteria</taxon>
        <taxon>Bacillati</taxon>
        <taxon>Actinomycetota</taxon>
        <taxon>Actinomycetes</taxon>
        <taxon>Micrococcales</taxon>
        <taxon>Microbacteriaceae</taxon>
        <taxon>Amnibacterium</taxon>
    </lineage>
</organism>
<dbReference type="EMBL" id="BAABLP010000003">
    <property type="protein sequence ID" value="GAA4746228.1"/>
    <property type="molecule type" value="Genomic_DNA"/>
</dbReference>
<dbReference type="Gene3D" id="2.70.70.10">
    <property type="entry name" value="Glucose Permease (Domain IIA)"/>
    <property type="match status" value="1"/>
</dbReference>
<accession>A0ABP8Z4E4</accession>
<evidence type="ECO:0000256" key="1">
    <source>
        <dbReference type="ARBA" id="ARBA00022729"/>
    </source>
</evidence>
<reference evidence="4" key="1">
    <citation type="journal article" date="2019" name="Int. J. Syst. Evol. Microbiol.">
        <title>The Global Catalogue of Microorganisms (GCM) 10K type strain sequencing project: providing services to taxonomists for standard genome sequencing and annotation.</title>
        <authorList>
            <consortium name="The Broad Institute Genomics Platform"/>
            <consortium name="The Broad Institute Genome Sequencing Center for Infectious Disease"/>
            <person name="Wu L."/>
            <person name="Ma J."/>
        </authorList>
    </citation>
    <scope>NUCLEOTIDE SEQUENCE [LARGE SCALE GENOMIC DNA]</scope>
    <source>
        <strain evidence="4">JCM 19015</strain>
    </source>
</reference>
<protein>
    <recommendedName>
        <fullName evidence="2">M23ase beta-sheet core domain-containing protein</fullName>
    </recommendedName>
</protein>
<dbReference type="InterPro" id="IPR016047">
    <property type="entry name" value="M23ase_b-sheet_dom"/>
</dbReference>
<dbReference type="SUPFAM" id="SSF51261">
    <property type="entry name" value="Duplicated hybrid motif"/>
    <property type="match status" value="1"/>
</dbReference>
<dbReference type="InterPro" id="IPR050570">
    <property type="entry name" value="Cell_wall_metabolism_enzyme"/>
</dbReference>
<evidence type="ECO:0000313" key="3">
    <source>
        <dbReference type="EMBL" id="GAA4746228.1"/>
    </source>
</evidence>
<evidence type="ECO:0000313" key="4">
    <source>
        <dbReference type="Proteomes" id="UP001500121"/>
    </source>
</evidence>
<gene>
    <name evidence="3" type="ORF">GCM10025783_17670</name>
</gene>
<keyword evidence="1" id="KW-0732">Signal</keyword>
<comment type="caution">
    <text evidence="3">The sequence shown here is derived from an EMBL/GenBank/DDBJ whole genome shotgun (WGS) entry which is preliminary data.</text>
</comment>
<dbReference type="InterPro" id="IPR011055">
    <property type="entry name" value="Dup_hybrid_motif"/>
</dbReference>
<name>A0ABP8Z4E4_9MICO</name>
<feature type="domain" description="M23ase beta-sheet core" evidence="2">
    <location>
        <begin position="56"/>
        <end position="140"/>
    </location>
</feature>
<proteinExistence type="predicted"/>
<sequence length="171" mass="17460">MRSGPRDEHGPVLRIAALVATVGLLVASPAPVWSWPTASHAVVRGFEAPATPYAAGHRGIDVAAEEGEAVRAVDDGVVAFAGTVVDRGVVAIDHDGVRSSVEPVDPAVHAGEVVRRGQVVGHLATGGPHPPGVLHLGARVRSGDGWAYVSPLLRLGGATRAVLLPLSAWPG</sequence>
<dbReference type="Pfam" id="PF01551">
    <property type="entry name" value="Peptidase_M23"/>
    <property type="match status" value="1"/>
</dbReference>
<evidence type="ECO:0000259" key="2">
    <source>
        <dbReference type="Pfam" id="PF01551"/>
    </source>
</evidence>
<keyword evidence="4" id="KW-1185">Reference proteome</keyword>
<dbReference type="Proteomes" id="UP001500121">
    <property type="component" value="Unassembled WGS sequence"/>
</dbReference>
<dbReference type="PANTHER" id="PTHR21666:SF289">
    <property type="entry name" value="L-ALA--D-GLU ENDOPEPTIDASE"/>
    <property type="match status" value="1"/>
</dbReference>